<dbReference type="PANTHER" id="PTHR47074:SF48">
    <property type="entry name" value="POLYNUCLEOTIDYL TRANSFERASE, RIBONUCLEASE H-LIKE SUPERFAMILY PROTEIN"/>
    <property type="match status" value="1"/>
</dbReference>
<evidence type="ECO:0000259" key="2">
    <source>
        <dbReference type="Pfam" id="PF13456"/>
    </source>
</evidence>
<dbReference type="InterPro" id="IPR052929">
    <property type="entry name" value="RNase_H-like_EbsB-rel"/>
</dbReference>
<dbReference type="InterPro" id="IPR036397">
    <property type="entry name" value="RNaseH_sf"/>
</dbReference>
<evidence type="ECO:0008006" key="6">
    <source>
        <dbReference type="Google" id="ProtNLM"/>
    </source>
</evidence>
<dbReference type="Gene3D" id="3.30.420.10">
    <property type="entry name" value="Ribonuclease H-like superfamily/Ribonuclease H"/>
    <property type="match status" value="1"/>
</dbReference>
<proteinExistence type="predicted"/>
<keyword evidence="5" id="KW-1185">Reference proteome</keyword>
<name>A0AAW2CYR0_9ROSI</name>
<dbReference type="InterPro" id="IPR026960">
    <property type="entry name" value="RVT-Znf"/>
</dbReference>
<keyword evidence="1" id="KW-0812">Transmembrane</keyword>
<organism evidence="4 5">
    <name type="scientific">Lithocarpus litseifolius</name>
    <dbReference type="NCBI Taxonomy" id="425828"/>
    <lineage>
        <taxon>Eukaryota</taxon>
        <taxon>Viridiplantae</taxon>
        <taxon>Streptophyta</taxon>
        <taxon>Embryophyta</taxon>
        <taxon>Tracheophyta</taxon>
        <taxon>Spermatophyta</taxon>
        <taxon>Magnoliopsida</taxon>
        <taxon>eudicotyledons</taxon>
        <taxon>Gunneridae</taxon>
        <taxon>Pentapetalae</taxon>
        <taxon>rosids</taxon>
        <taxon>fabids</taxon>
        <taxon>Fagales</taxon>
        <taxon>Fagaceae</taxon>
        <taxon>Lithocarpus</taxon>
    </lineage>
</organism>
<dbReference type="CDD" id="cd06222">
    <property type="entry name" value="RNase_H_like"/>
    <property type="match status" value="1"/>
</dbReference>
<dbReference type="Proteomes" id="UP001459277">
    <property type="component" value="Unassembled WGS sequence"/>
</dbReference>
<dbReference type="Pfam" id="PF13966">
    <property type="entry name" value="zf-RVT"/>
    <property type="match status" value="1"/>
</dbReference>
<gene>
    <name evidence="4" type="ORF">SO802_016051</name>
</gene>
<comment type="caution">
    <text evidence="4">The sequence shown here is derived from an EMBL/GenBank/DDBJ whole genome shotgun (WGS) entry which is preliminary data.</text>
</comment>
<dbReference type="PANTHER" id="PTHR47074">
    <property type="entry name" value="BNAC02G40300D PROTEIN"/>
    <property type="match status" value="1"/>
</dbReference>
<protein>
    <recommendedName>
        <fullName evidence="6">Reverse transcriptase zinc-binding domain-containing protein</fullName>
    </recommendedName>
</protein>
<feature type="domain" description="Reverse transcriptase zinc-binding" evidence="3">
    <location>
        <begin position="6"/>
        <end position="100"/>
    </location>
</feature>
<evidence type="ECO:0000313" key="5">
    <source>
        <dbReference type="Proteomes" id="UP001459277"/>
    </source>
</evidence>
<dbReference type="Pfam" id="PF13456">
    <property type="entry name" value="RVT_3"/>
    <property type="match status" value="1"/>
</dbReference>
<dbReference type="GO" id="GO:0004523">
    <property type="term" value="F:RNA-DNA hybrid ribonuclease activity"/>
    <property type="evidence" value="ECO:0007669"/>
    <property type="project" value="InterPro"/>
</dbReference>
<dbReference type="GO" id="GO:0003676">
    <property type="term" value="F:nucleic acid binding"/>
    <property type="evidence" value="ECO:0007669"/>
    <property type="project" value="InterPro"/>
</dbReference>
<keyword evidence="1" id="KW-0472">Membrane</keyword>
<reference evidence="4 5" key="1">
    <citation type="submission" date="2024-01" db="EMBL/GenBank/DDBJ databases">
        <title>A telomere-to-telomere, gap-free genome of sweet tea (Lithocarpus litseifolius).</title>
        <authorList>
            <person name="Zhou J."/>
        </authorList>
    </citation>
    <scope>NUCLEOTIDE SEQUENCE [LARGE SCALE GENOMIC DNA]</scope>
    <source>
        <strain evidence="4">Zhou-2022a</strain>
        <tissue evidence="4">Leaf</tissue>
    </source>
</reference>
<feature type="transmembrane region" description="Helical" evidence="1">
    <location>
        <begin position="120"/>
        <end position="144"/>
    </location>
</feature>
<keyword evidence="1" id="KW-1133">Transmembrane helix</keyword>
<evidence type="ECO:0000259" key="3">
    <source>
        <dbReference type="Pfam" id="PF13966"/>
    </source>
</evidence>
<dbReference type="SUPFAM" id="SSF53098">
    <property type="entry name" value="Ribonuclease H-like"/>
    <property type="match status" value="1"/>
</dbReference>
<dbReference type="InterPro" id="IPR044730">
    <property type="entry name" value="RNase_H-like_dom_plant"/>
</dbReference>
<sequence>MGAIRSIKSAYQLLSAKNRTSQPSLSNSEGCKPLWNGIWKLKVPNKVKHFMWRAANDSLPTKLNLFTHHILPDNVCSLCEAHPEDAIHCLWLCDMVKCIWLSDPIFSLPRSKHFRSFGDLASAVLSDTSPTIAALFSMVAWSIWIRRNRLRERQHVWEVGETVRRARDLLQEFWDVQECPTRPLVQRTRQKWAPPVAGIYKFNFDGAIFESSVRAGLGVVVRDAKGMIIAALSQNIQLPISVDLVEALAARRVILFAQELSIAHVVVEGDSLKVITALNNPKHNRTQ</sequence>
<accession>A0AAW2CYR0</accession>
<feature type="domain" description="RNase H type-1" evidence="2">
    <location>
        <begin position="203"/>
        <end position="285"/>
    </location>
</feature>
<dbReference type="AlphaFoldDB" id="A0AAW2CYR0"/>
<evidence type="ECO:0000256" key="1">
    <source>
        <dbReference type="SAM" id="Phobius"/>
    </source>
</evidence>
<dbReference type="EMBL" id="JAZDWU010000005">
    <property type="protein sequence ID" value="KAL0002270.1"/>
    <property type="molecule type" value="Genomic_DNA"/>
</dbReference>
<dbReference type="InterPro" id="IPR002156">
    <property type="entry name" value="RNaseH_domain"/>
</dbReference>
<evidence type="ECO:0000313" key="4">
    <source>
        <dbReference type="EMBL" id="KAL0002270.1"/>
    </source>
</evidence>
<dbReference type="InterPro" id="IPR012337">
    <property type="entry name" value="RNaseH-like_sf"/>
</dbReference>